<organism evidence="3 4">
    <name type="scientific">Sclerotinia sclerotiorum (strain ATCC 18683 / 1980 / Ss-1)</name>
    <name type="common">White mold</name>
    <name type="synonym">Whetzelinia sclerotiorum</name>
    <dbReference type="NCBI Taxonomy" id="665079"/>
    <lineage>
        <taxon>Eukaryota</taxon>
        <taxon>Fungi</taxon>
        <taxon>Dikarya</taxon>
        <taxon>Ascomycota</taxon>
        <taxon>Pezizomycotina</taxon>
        <taxon>Leotiomycetes</taxon>
        <taxon>Helotiales</taxon>
        <taxon>Sclerotiniaceae</taxon>
        <taxon>Sclerotinia</taxon>
    </lineage>
</organism>
<dbReference type="RefSeq" id="XP_001584560.1">
    <property type="nucleotide sequence ID" value="XM_001584510.1"/>
</dbReference>
<keyword evidence="4" id="KW-1185">Reference proteome</keyword>
<reference evidence="4" key="1">
    <citation type="journal article" date="2011" name="PLoS Genet.">
        <title>Genomic analysis of the necrotrophic fungal pathogens Sclerotinia sclerotiorum and Botrytis cinerea.</title>
        <authorList>
            <person name="Amselem J."/>
            <person name="Cuomo C.A."/>
            <person name="van Kan J.A."/>
            <person name="Viaud M."/>
            <person name="Benito E.P."/>
            <person name="Couloux A."/>
            <person name="Coutinho P.M."/>
            <person name="de Vries R.P."/>
            <person name="Dyer P.S."/>
            <person name="Fillinger S."/>
            <person name="Fournier E."/>
            <person name="Gout L."/>
            <person name="Hahn M."/>
            <person name="Kohn L."/>
            <person name="Lapalu N."/>
            <person name="Plummer K.M."/>
            <person name="Pradier J.M."/>
            <person name="Quevillon E."/>
            <person name="Sharon A."/>
            <person name="Simon A."/>
            <person name="ten Have A."/>
            <person name="Tudzynski B."/>
            <person name="Tudzynski P."/>
            <person name="Wincker P."/>
            <person name="Andrew M."/>
            <person name="Anthouard V."/>
            <person name="Beever R.E."/>
            <person name="Beffa R."/>
            <person name="Benoit I."/>
            <person name="Bouzid O."/>
            <person name="Brault B."/>
            <person name="Chen Z."/>
            <person name="Choquer M."/>
            <person name="Collemare J."/>
            <person name="Cotton P."/>
            <person name="Danchin E.G."/>
            <person name="Da Silva C."/>
            <person name="Gautier A."/>
            <person name="Giraud C."/>
            <person name="Giraud T."/>
            <person name="Gonzalez C."/>
            <person name="Grossetete S."/>
            <person name="Guldener U."/>
            <person name="Henrissat B."/>
            <person name="Howlett B.J."/>
            <person name="Kodira C."/>
            <person name="Kretschmer M."/>
            <person name="Lappartient A."/>
            <person name="Leroch M."/>
            <person name="Levis C."/>
            <person name="Mauceli E."/>
            <person name="Neuveglise C."/>
            <person name="Oeser B."/>
            <person name="Pearson M."/>
            <person name="Poulain J."/>
            <person name="Poussereau N."/>
            <person name="Quesneville H."/>
            <person name="Rascle C."/>
            <person name="Schumacher J."/>
            <person name="Segurens B."/>
            <person name="Sexton A."/>
            <person name="Silva E."/>
            <person name="Sirven C."/>
            <person name="Soanes D.M."/>
            <person name="Talbot N.J."/>
            <person name="Templeton M."/>
            <person name="Yandava C."/>
            <person name="Yarden O."/>
            <person name="Zeng Q."/>
            <person name="Rollins J.A."/>
            <person name="Lebrun M.H."/>
            <person name="Dickman M."/>
        </authorList>
    </citation>
    <scope>NUCLEOTIDE SEQUENCE [LARGE SCALE GENOMIC DNA]</scope>
    <source>
        <strain evidence="4">ATCC 18683 / 1980 / Ss-1</strain>
    </source>
</reference>
<accession>A7FA26</accession>
<keyword evidence="1" id="KW-0472">Membrane</keyword>
<dbReference type="KEGG" id="ssl:SS1G_14457"/>
<dbReference type="GO" id="GO:0005783">
    <property type="term" value="C:endoplasmic reticulum"/>
    <property type="evidence" value="ECO:0000318"/>
    <property type="project" value="GO_Central"/>
</dbReference>
<dbReference type="PANTHER" id="PTHR40368:SF1">
    <property type="entry name" value="YALI0F14399P"/>
    <property type="match status" value="1"/>
</dbReference>
<dbReference type="EMBL" id="CH476654">
    <property type="protein sequence ID" value="EDO00587.1"/>
    <property type="molecule type" value="Genomic_DNA"/>
</dbReference>
<keyword evidence="1" id="KW-0812">Transmembrane</keyword>
<keyword evidence="1" id="KW-1133">Transmembrane helix</keyword>
<feature type="signal peptide" evidence="2">
    <location>
        <begin position="1"/>
        <end position="28"/>
    </location>
</feature>
<keyword evidence="2" id="KW-0732">Signal</keyword>
<dbReference type="PANTHER" id="PTHR40368">
    <property type="entry name" value="YALI0F14399P"/>
    <property type="match status" value="1"/>
</dbReference>
<feature type="chain" id="PRO_5002708854" evidence="2">
    <location>
        <begin position="29"/>
        <end position="313"/>
    </location>
</feature>
<proteinExistence type="predicted"/>
<feature type="transmembrane region" description="Helical" evidence="1">
    <location>
        <begin position="216"/>
        <end position="240"/>
    </location>
</feature>
<dbReference type="GeneID" id="5480642"/>
<protein>
    <submittedName>
        <fullName evidence="3">Uncharacterized protein</fullName>
    </submittedName>
</protein>
<sequence>MRTYTPALLTLRLGLGLGLLCLIQPTFGHGNGNGELVGSGSGEFDEERLPLPSYHFGAGIMVECMERDVNYEGNMEDYTGRTIANEPATTITNTNYMCCKLWMRLGGTWEKSYYDLQVFREHVQLDDNSLKYIPFPICNETGKPLELKYGVEEGVIDSGVAYSTSPLSHITGPAALTKKLIIGDELPLRLSVRWFPTPLLPRENGKVEWNGLGGHVGWVTIGYIILAFGAGATVMGAWMVGWEVPRRMKGWSGRLARAGGLSGGVGKSLGGATPLGYGIKGNGNGNAYVNGGTVGNGWGFVGGGVVGRDGKRD</sequence>
<name>A7FA26_SCLS1</name>
<dbReference type="Proteomes" id="UP000001312">
    <property type="component" value="Unassembled WGS sequence"/>
</dbReference>
<gene>
    <name evidence="3" type="ORF">SS1G_14457</name>
</gene>
<evidence type="ECO:0000256" key="2">
    <source>
        <dbReference type="SAM" id="SignalP"/>
    </source>
</evidence>
<dbReference type="InParanoid" id="A7FA26"/>
<evidence type="ECO:0000256" key="1">
    <source>
        <dbReference type="SAM" id="Phobius"/>
    </source>
</evidence>
<dbReference type="AlphaFoldDB" id="A7FA26"/>
<evidence type="ECO:0000313" key="4">
    <source>
        <dbReference type="Proteomes" id="UP000001312"/>
    </source>
</evidence>
<evidence type="ECO:0000313" key="3">
    <source>
        <dbReference type="EMBL" id="EDO00587.1"/>
    </source>
</evidence>